<feature type="chain" id="PRO_5021999535" description="DUF1302 domain-containing protein" evidence="1">
    <location>
        <begin position="29"/>
        <end position="441"/>
    </location>
</feature>
<sequence length="441" mass="49634">MLHTARPIAARLVLLIALGGLAPALAGAQDTDEGWDDEGWGSDPWAEEQTGWQWYGFIEGAVAPRLQSDPAVNDDFTLAETRLQLEGERRLGDYTANLKGDVWLDGVEDGGRGDLREANLTGRLTAQTDVVVGRQIITWGTGDLVFLNDLFPKDYVAFFSGRSDEYLKAPTDALKLSWFGPLNVDFVWMPRAVPNRFISGERLSYFSPRAGRRVAAPPKLDPRDRDDFGGDSELALRLYQTLNGVEVAGYAYHGFDNQPSARDADGQAYFPRLSSLGASVRAPVLGGIGNLETAYYHGEDDSGRDPDRPNDQWRWLAGYESEPLSDLTVGWQYSLEWIQDHDALLAALPRQQRRYAPDEYRHLLTNRITWQSPRQDLTLSMFTFYSPSDADYYLRPRAQYRFSDSLTGTAGANLFGGEDDWTFHTQLEDNSNLYLRLRYSF</sequence>
<dbReference type="RefSeq" id="WP_144347636.1">
    <property type="nucleotide sequence ID" value="NZ_VMKP01000002.1"/>
</dbReference>
<organism evidence="2 3">
    <name type="scientific">Spiribacter aquaticus</name>
    <dbReference type="NCBI Taxonomy" id="1935996"/>
    <lineage>
        <taxon>Bacteria</taxon>
        <taxon>Pseudomonadati</taxon>
        <taxon>Pseudomonadota</taxon>
        <taxon>Gammaproteobacteria</taxon>
        <taxon>Chromatiales</taxon>
        <taxon>Ectothiorhodospiraceae</taxon>
        <taxon>Spiribacter</taxon>
    </lineage>
</organism>
<dbReference type="EMBL" id="VMKP01000002">
    <property type="protein sequence ID" value="TVO65385.1"/>
    <property type="molecule type" value="Genomic_DNA"/>
</dbReference>
<comment type="caution">
    <text evidence="2">The sequence shown here is derived from an EMBL/GenBank/DDBJ whole genome shotgun (WGS) entry which is preliminary data.</text>
</comment>
<name>A0A557RJQ6_9GAMM</name>
<keyword evidence="1" id="KW-0732">Signal</keyword>
<feature type="signal peptide" evidence="1">
    <location>
        <begin position="1"/>
        <end position="28"/>
    </location>
</feature>
<evidence type="ECO:0000313" key="2">
    <source>
        <dbReference type="EMBL" id="TVO65385.1"/>
    </source>
</evidence>
<reference evidence="2 3" key="1">
    <citation type="submission" date="2019-07" db="EMBL/GenBank/DDBJ databases">
        <title>Reclasification of Spiribacter aquaticus.</title>
        <authorList>
            <person name="Leon M.J."/>
            <person name="Sanchez-Porro C."/>
            <person name="Ventosa A."/>
        </authorList>
    </citation>
    <scope>NUCLEOTIDE SEQUENCE [LARGE SCALE GENOMIC DNA]</scope>
    <source>
        <strain evidence="2 3">SP30</strain>
    </source>
</reference>
<dbReference type="SUPFAM" id="SSF56935">
    <property type="entry name" value="Porins"/>
    <property type="match status" value="1"/>
</dbReference>
<dbReference type="Proteomes" id="UP000316688">
    <property type="component" value="Unassembled WGS sequence"/>
</dbReference>
<evidence type="ECO:0000256" key="1">
    <source>
        <dbReference type="SAM" id="SignalP"/>
    </source>
</evidence>
<protein>
    <recommendedName>
        <fullName evidence="4">DUF1302 domain-containing protein</fullName>
    </recommendedName>
</protein>
<evidence type="ECO:0008006" key="4">
    <source>
        <dbReference type="Google" id="ProtNLM"/>
    </source>
</evidence>
<proteinExistence type="predicted"/>
<evidence type="ECO:0000313" key="3">
    <source>
        <dbReference type="Proteomes" id="UP000316688"/>
    </source>
</evidence>
<dbReference type="AlphaFoldDB" id="A0A557RJQ6"/>
<keyword evidence="3" id="KW-1185">Reference proteome</keyword>
<gene>
    <name evidence="2" type="ORF">FPL11_04705</name>
</gene>
<accession>A0A557RJQ6</accession>